<evidence type="ECO:0000313" key="3">
    <source>
        <dbReference type="EMBL" id="BBY17611.1"/>
    </source>
</evidence>
<evidence type="ECO:0000256" key="1">
    <source>
        <dbReference type="SAM" id="MobiDB-lite"/>
    </source>
</evidence>
<feature type="region of interest" description="Disordered" evidence="1">
    <location>
        <begin position="407"/>
        <end position="532"/>
    </location>
</feature>
<accession>A0AAD1MVW9</accession>
<evidence type="ECO:0000313" key="4">
    <source>
        <dbReference type="Proteomes" id="UP000466607"/>
    </source>
</evidence>
<dbReference type="EMBL" id="AP022586">
    <property type="protein sequence ID" value="BBY17611.1"/>
    <property type="molecule type" value="Genomic_DNA"/>
</dbReference>
<keyword evidence="4" id="KW-1185">Reference proteome</keyword>
<feature type="compositionally biased region" description="Basic and acidic residues" evidence="1">
    <location>
        <begin position="512"/>
        <end position="532"/>
    </location>
</feature>
<dbReference type="RefSeq" id="WP_134055338.1">
    <property type="nucleotide sequence ID" value="NZ_AP022586.1"/>
</dbReference>
<proteinExistence type="predicted"/>
<dbReference type="InterPro" id="IPR013228">
    <property type="entry name" value="PE-PPE_C"/>
</dbReference>
<dbReference type="InterPro" id="IPR029058">
    <property type="entry name" value="AB_hydrolase_fold"/>
</dbReference>
<dbReference type="Pfam" id="PF08237">
    <property type="entry name" value="PE-PPE"/>
    <property type="match status" value="1"/>
</dbReference>
<feature type="compositionally biased region" description="Acidic residues" evidence="1">
    <location>
        <begin position="461"/>
        <end position="511"/>
    </location>
</feature>
<sequence length="532" mass="56428">MQKSARAALVVITSIVATIGLWLASAFTAALAFGAIALIVPGTGTHNINPPNAVEGYKENAADRYINPSGVACTSTNGCELLGVDYPASFWPIPLPGWCPGLTCDTWNESVGEGVTNLNSQLAGILNDEANDDEQIIVFGYSQGGAVVSRAMYDIAKLDEATRDRITVVTIGNINNPQGLWSRLSFLRYIPILNVSFGPQLPTDIGVKSTNYSFEYDPVGDAPQYWGNPLAMLNALFAFEYVHGYYLDPTSNGPTDSMPYGYDDASLAAAIAAAPKRVHGNATFVLIPQRGTLPIFMPLVDLGNATGTSAFVDPVVRLLQPVTKLLIDLGYDRNADPGVPRNLSILPFNPFTLNPVQFSADFVEAIIQGIEDAFRGSSMIAVPVPTPSEAESDEPSVLASFNRLAAEPTEDEAPADSQPTAPTTGTAPTDKGETSEGDATVTPLPVEPQESVDPAAGDAVISDDDAAKDEELENDDVVTDNDGGNLEEDASQEETEEVTDDETTVTDNDNEADVKDSTEVDRADAESEKAAA</sequence>
<feature type="compositionally biased region" description="Low complexity" evidence="1">
    <location>
        <begin position="415"/>
        <end position="429"/>
    </location>
</feature>
<feature type="domain" description="PE-PPE" evidence="2">
    <location>
        <begin position="83"/>
        <end position="332"/>
    </location>
</feature>
<protein>
    <submittedName>
        <fullName evidence="3">PE-PPE domain-containing protein</fullName>
    </submittedName>
</protein>
<dbReference type="AlphaFoldDB" id="A0AAD1MVW9"/>
<dbReference type="SUPFAM" id="SSF53474">
    <property type="entry name" value="alpha/beta-Hydrolases"/>
    <property type="match status" value="1"/>
</dbReference>
<reference evidence="3 4" key="1">
    <citation type="journal article" date="2019" name="Emerg. Microbes Infect.">
        <title>Comprehensive subspecies identification of 175 nontuberculous mycobacteria species based on 7547 genomic profiles.</title>
        <authorList>
            <person name="Matsumoto Y."/>
            <person name="Kinjo T."/>
            <person name="Motooka D."/>
            <person name="Nabeya D."/>
            <person name="Jung N."/>
            <person name="Uechi K."/>
            <person name="Horii T."/>
            <person name="Iida T."/>
            <person name="Fujita J."/>
            <person name="Nakamura S."/>
        </authorList>
    </citation>
    <scope>NUCLEOTIDE SEQUENCE [LARGE SCALE GENOMIC DNA]</scope>
    <source>
        <strain evidence="3 4">JCM 17423</strain>
    </source>
</reference>
<organism evidence="3 4">
    <name type="scientific">Mycolicibacterium litorale</name>
    <dbReference type="NCBI Taxonomy" id="758802"/>
    <lineage>
        <taxon>Bacteria</taxon>
        <taxon>Bacillati</taxon>
        <taxon>Actinomycetota</taxon>
        <taxon>Actinomycetes</taxon>
        <taxon>Mycobacteriales</taxon>
        <taxon>Mycobacteriaceae</taxon>
        <taxon>Mycolicibacterium</taxon>
    </lineage>
</organism>
<evidence type="ECO:0000259" key="2">
    <source>
        <dbReference type="Pfam" id="PF08237"/>
    </source>
</evidence>
<name>A0AAD1MVW9_9MYCO</name>
<dbReference type="Gene3D" id="3.40.50.1820">
    <property type="entry name" value="alpha/beta hydrolase"/>
    <property type="match status" value="1"/>
</dbReference>
<gene>
    <name evidence="3" type="ORF">MLIT_32030</name>
</gene>
<dbReference type="Proteomes" id="UP000466607">
    <property type="component" value="Chromosome"/>
</dbReference>